<evidence type="ECO:0000313" key="1">
    <source>
        <dbReference type="EMBL" id="PZF70783.1"/>
    </source>
</evidence>
<evidence type="ECO:0000313" key="2">
    <source>
        <dbReference type="Proteomes" id="UP000248745"/>
    </source>
</evidence>
<dbReference type="PROSITE" id="PS51257">
    <property type="entry name" value="PROKAR_LIPOPROTEIN"/>
    <property type="match status" value="1"/>
</dbReference>
<dbReference type="OrthoDB" id="9798540at2"/>
<keyword evidence="2" id="KW-1185">Reference proteome</keyword>
<dbReference type="AlphaFoldDB" id="A0A2W2BSS3"/>
<accession>A0A2W2BSS3</accession>
<proteinExistence type="predicted"/>
<dbReference type="Proteomes" id="UP000248745">
    <property type="component" value="Unassembled WGS sequence"/>
</dbReference>
<sequence>MKKVILIASLPFIAACNSGGGNTNVTPAKAYYVVPNWQNDTLIGMYSNLKKDTMFSLMDNGKSCIKYRGVEYEIKAYMLNNAAFTQNAQQYFVDIFTMSGTQVNSVNTQDASAEPSKYFDNAYSTWKTQHQGIMINHPPFTDSVVGGLWSTVYK</sequence>
<reference evidence="1 2" key="1">
    <citation type="submission" date="2018-06" db="EMBL/GenBank/DDBJ databases">
        <title>Mucibacter soli gen. nov., sp. nov., a new member of the family Chitinophagaceae producing mucin.</title>
        <authorList>
            <person name="Kim M.-K."/>
            <person name="Park S."/>
            <person name="Kim T.-S."/>
            <person name="Joung Y."/>
            <person name="Han J.-H."/>
            <person name="Kim S.B."/>
        </authorList>
    </citation>
    <scope>NUCLEOTIDE SEQUENCE [LARGE SCALE GENOMIC DNA]</scope>
    <source>
        <strain evidence="1 2">R1-15</strain>
    </source>
</reference>
<dbReference type="EMBL" id="QKTW01000031">
    <property type="protein sequence ID" value="PZF70783.1"/>
    <property type="molecule type" value="Genomic_DNA"/>
</dbReference>
<comment type="caution">
    <text evidence="1">The sequence shown here is derived from an EMBL/GenBank/DDBJ whole genome shotgun (WGS) entry which is preliminary data.</text>
</comment>
<organism evidence="1 2">
    <name type="scientific">Taibaiella soli</name>
    <dbReference type="NCBI Taxonomy" id="1649169"/>
    <lineage>
        <taxon>Bacteria</taxon>
        <taxon>Pseudomonadati</taxon>
        <taxon>Bacteroidota</taxon>
        <taxon>Chitinophagia</taxon>
        <taxon>Chitinophagales</taxon>
        <taxon>Chitinophagaceae</taxon>
        <taxon>Taibaiella</taxon>
    </lineage>
</organism>
<evidence type="ECO:0008006" key="3">
    <source>
        <dbReference type="Google" id="ProtNLM"/>
    </source>
</evidence>
<protein>
    <recommendedName>
        <fullName evidence="3">Lipoprotein</fullName>
    </recommendedName>
</protein>
<gene>
    <name evidence="1" type="ORF">DN068_21720</name>
</gene>
<dbReference type="RefSeq" id="WP_111001067.1">
    <property type="nucleotide sequence ID" value="NZ_QKTW01000031.1"/>
</dbReference>
<name>A0A2W2BSS3_9BACT</name>